<evidence type="ECO:0000313" key="2">
    <source>
        <dbReference type="Proteomes" id="UP000256334"/>
    </source>
</evidence>
<evidence type="ECO:0000313" key="1">
    <source>
        <dbReference type="EMBL" id="REC95923.1"/>
    </source>
</evidence>
<name>A0A3D9DYT0_9GAMM</name>
<comment type="caution">
    <text evidence="1">The sequence shown here is derived from an EMBL/GenBank/DDBJ whole genome shotgun (WGS) entry which is preliminary data.</text>
</comment>
<accession>A0A3D9DYT0</accession>
<dbReference type="PROSITE" id="PS51257">
    <property type="entry name" value="PROKAR_LIPOPROTEIN"/>
    <property type="match status" value="1"/>
</dbReference>
<protein>
    <submittedName>
        <fullName evidence="1">Uncharacterized protein</fullName>
    </submittedName>
</protein>
<reference evidence="1 2" key="1">
    <citation type="submission" date="2018-07" db="EMBL/GenBank/DDBJ databases">
        <title>Genomic Encyclopedia of Type Strains, Phase IV (KMG-IV): sequencing the most valuable type-strain genomes for metagenomic binning, comparative biology and taxonomic classification.</title>
        <authorList>
            <person name="Goeker M."/>
        </authorList>
    </citation>
    <scope>NUCLEOTIDE SEQUENCE [LARGE SCALE GENOMIC DNA]</scope>
    <source>
        <strain evidence="1 2">DSM 14324</strain>
    </source>
</reference>
<dbReference type="AlphaFoldDB" id="A0A3D9DYT0"/>
<proteinExistence type="predicted"/>
<organism evidence="1 2">
    <name type="scientific">Kushneria indalinina DSM 14324</name>
    <dbReference type="NCBI Taxonomy" id="1122140"/>
    <lineage>
        <taxon>Bacteria</taxon>
        <taxon>Pseudomonadati</taxon>
        <taxon>Pseudomonadota</taxon>
        <taxon>Gammaproteobacteria</taxon>
        <taxon>Oceanospirillales</taxon>
        <taxon>Halomonadaceae</taxon>
        <taxon>Kushneria</taxon>
    </lineage>
</organism>
<dbReference type="EMBL" id="QRDJ01000006">
    <property type="protein sequence ID" value="REC95923.1"/>
    <property type="molecule type" value="Genomic_DNA"/>
</dbReference>
<sequence>MARAKKASAVTGRVLMSLRILGVICLAATLSGCLKVNTSQVPMATTWELSDQQRMQAAHHWEVLARNEARGIMANQRLRSSPLYVFSPQPATPFARGFHSLLESQLVQQGALVSTQPEGAVIINPTVQVVKHRDRGSIRRPPGTFTLLAAGVAWAFQPLNHWSEPALALIPGAAMLDAFSGNITEVGNTEVIITTRANEFDTLLYSSSNIYYINAGDSNHYEARDGLRVSSQW</sequence>
<gene>
    <name evidence="1" type="ORF">C8D72_0592</name>
</gene>
<dbReference type="Proteomes" id="UP000256334">
    <property type="component" value="Unassembled WGS sequence"/>
</dbReference>
<keyword evidence="2" id="KW-1185">Reference proteome</keyword>